<dbReference type="PANTHER" id="PTHR43214:SF41">
    <property type="entry name" value="NITRATE_NITRITE RESPONSE REGULATOR PROTEIN NARP"/>
    <property type="match status" value="1"/>
</dbReference>
<evidence type="ECO:0000259" key="6">
    <source>
        <dbReference type="PROSITE" id="PS50110"/>
    </source>
</evidence>
<dbReference type="SUPFAM" id="SSF52172">
    <property type="entry name" value="CheY-like"/>
    <property type="match status" value="1"/>
</dbReference>
<reference evidence="7" key="1">
    <citation type="journal article" date="2019" name="PLoS Negl. Trop. Dis.">
        <title>Revisiting the worldwide diversity of Leptospira species in the environment.</title>
        <authorList>
            <person name="Vincent A.T."/>
            <person name="Schiettekatte O."/>
            <person name="Bourhy P."/>
            <person name="Veyrier F.J."/>
            <person name="Picardeau M."/>
        </authorList>
    </citation>
    <scope>NUCLEOTIDE SEQUENCE [LARGE SCALE GENOMIC DNA]</scope>
    <source>
        <strain evidence="7">201300427</strain>
    </source>
</reference>
<dbReference type="SUPFAM" id="SSF46894">
    <property type="entry name" value="C-terminal effector domain of the bipartite response regulators"/>
    <property type="match status" value="1"/>
</dbReference>
<feature type="domain" description="HTH luxR-type" evidence="5">
    <location>
        <begin position="146"/>
        <end position="209"/>
    </location>
</feature>
<name>A0A4R9M1V0_9LEPT</name>
<dbReference type="PRINTS" id="PR00038">
    <property type="entry name" value="HTHLUXR"/>
</dbReference>
<dbReference type="InterPro" id="IPR016032">
    <property type="entry name" value="Sig_transdc_resp-reg_C-effctor"/>
</dbReference>
<dbReference type="PANTHER" id="PTHR43214">
    <property type="entry name" value="TWO-COMPONENT RESPONSE REGULATOR"/>
    <property type="match status" value="1"/>
</dbReference>
<dbReference type="Proteomes" id="UP000298058">
    <property type="component" value="Unassembled WGS sequence"/>
</dbReference>
<evidence type="ECO:0000313" key="7">
    <source>
        <dbReference type="EMBL" id="TGN20754.1"/>
    </source>
</evidence>
<dbReference type="InterPro" id="IPR039420">
    <property type="entry name" value="WalR-like"/>
</dbReference>
<dbReference type="PROSITE" id="PS50110">
    <property type="entry name" value="RESPONSE_REGULATORY"/>
    <property type="match status" value="1"/>
</dbReference>
<dbReference type="EMBL" id="RQHW01000008">
    <property type="protein sequence ID" value="TGN20754.1"/>
    <property type="molecule type" value="Genomic_DNA"/>
</dbReference>
<evidence type="ECO:0000256" key="2">
    <source>
        <dbReference type="ARBA" id="ARBA00023125"/>
    </source>
</evidence>
<evidence type="ECO:0000259" key="5">
    <source>
        <dbReference type="PROSITE" id="PS50043"/>
    </source>
</evidence>
<dbReference type="AlphaFoldDB" id="A0A4R9M1V0"/>
<evidence type="ECO:0000256" key="1">
    <source>
        <dbReference type="ARBA" id="ARBA00023015"/>
    </source>
</evidence>
<dbReference type="OrthoDB" id="9779069at2"/>
<dbReference type="InterPro" id="IPR001789">
    <property type="entry name" value="Sig_transdc_resp-reg_receiver"/>
</dbReference>
<keyword evidence="4" id="KW-0597">Phosphoprotein</keyword>
<evidence type="ECO:0000256" key="3">
    <source>
        <dbReference type="ARBA" id="ARBA00023163"/>
    </source>
</evidence>
<dbReference type="RefSeq" id="WP_135758969.1">
    <property type="nucleotide sequence ID" value="NZ_RQHW01000008.1"/>
</dbReference>
<dbReference type="GO" id="GO:0003677">
    <property type="term" value="F:DNA binding"/>
    <property type="evidence" value="ECO:0007669"/>
    <property type="project" value="UniProtKB-KW"/>
</dbReference>
<dbReference type="GO" id="GO:0006355">
    <property type="term" value="P:regulation of DNA-templated transcription"/>
    <property type="evidence" value="ECO:0007669"/>
    <property type="project" value="InterPro"/>
</dbReference>
<dbReference type="Pfam" id="PF00196">
    <property type="entry name" value="GerE"/>
    <property type="match status" value="1"/>
</dbReference>
<dbReference type="GO" id="GO:0000160">
    <property type="term" value="P:phosphorelay signal transduction system"/>
    <property type="evidence" value="ECO:0007669"/>
    <property type="project" value="InterPro"/>
</dbReference>
<dbReference type="InterPro" id="IPR000792">
    <property type="entry name" value="Tscrpt_reg_LuxR_C"/>
</dbReference>
<dbReference type="InterPro" id="IPR011006">
    <property type="entry name" value="CheY-like_superfamily"/>
</dbReference>
<feature type="modified residue" description="4-aspartylphosphate" evidence="4">
    <location>
        <position position="58"/>
    </location>
</feature>
<evidence type="ECO:0000313" key="8">
    <source>
        <dbReference type="Proteomes" id="UP000298058"/>
    </source>
</evidence>
<feature type="domain" description="Response regulatory" evidence="6">
    <location>
        <begin position="8"/>
        <end position="123"/>
    </location>
</feature>
<evidence type="ECO:0000256" key="4">
    <source>
        <dbReference type="PROSITE-ProRule" id="PRU00169"/>
    </source>
</evidence>
<dbReference type="SMART" id="SM00421">
    <property type="entry name" value="HTH_LUXR"/>
    <property type="match status" value="1"/>
</dbReference>
<comment type="caution">
    <text evidence="7">The sequence shown here is derived from an EMBL/GenBank/DDBJ whole genome shotgun (WGS) entry which is preliminary data.</text>
</comment>
<keyword evidence="3" id="KW-0804">Transcription</keyword>
<keyword evidence="2 7" id="KW-0238">DNA-binding</keyword>
<protein>
    <submittedName>
        <fullName evidence="7">DNA-binding response regulator</fullName>
    </submittedName>
</protein>
<dbReference type="Gene3D" id="3.40.50.2300">
    <property type="match status" value="1"/>
</dbReference>
<dbReference type="SMART" id="SM00448">
    <property type="entry name" value="REC"/>
    <property type="match status" value="1"/>
</dbReference>
<keyword evidence="8" id="KW-1185">Reference proteome</keyword>
<accession>A0A4R9M1V0</accession>
<proteinExistence type="predicted"/>
<keyword evidence="1" id="KW-0805">Transcription regulation</keyword>
<dbReference type="CDD" id="cd06170">
    <property type="entry name" value="LuxR_C_like"/>
    <property type="match status" value="1"/>
</dbReference>
<dbReference type="PROSITE" id="PS50043">
    <property type="entry name" value="HTH_LUXR_2"/>
    <property type="match status" value="1"/>
</dbReference>
<organism evidence="7 8">
    <name type="scientific">Leptospira idonii</name>
    <dbReference type="NCBI Taxonomy" id="1193500"/>
    <lineage>
        <taxon>Bacteria</taxon>
        <taxon>Pseudomonadati</taxon>
        <taxon>Spirochaetota</taxon>
        <taxon>Spirochaetia</taxon>
        <taxon>Leptospirales</taxon>
        <taxon>Leptospiraceae</taxon>
        <taxon>Leptospira</taxon>
    </lineage>
</organism>
<dbReference type="Pfam" id="PF00072">
    <property type="entry name" value="Response_reg"/>
    <property type="match status" value="1"/>
</dbReference>
<gene>
    <name evidence="7" type="ORF">EHS15_02535</name>
</gene>
<sequence length="209" mass="23723">MNDALKKVILLLEDDLSFAHETISRFQEEGNGYKIIHFTSFRDFSANQPEHVDLVYLDLGLPDVDGLEIIPYLSTRYAGAKISVLSIFQDEERVFQAIRHGACGYIWKSDVKNLPETSKVLLEEGVLLTQSIALRIIKHFQTPASQNSIVSVLTEREKQILDRIVNGENTKDISLSLGTSDGTVRNQLKSIYRKLEVKSKSELILKFKR</sequence>